<protein>
    <recommendedName>
        <fullName evidence="1">Aminoglycoside phosphotransferase domain-containing protein</fullName>
    </recommendedName>
</protein>
<dbReference type="HOGENOM" id="CLU_778566_0_0_1"/>
<dbReference type="OMA" id="VANIQNH"/>
<organism evidence="2 3">
    <name type="scientific">Gloeophyllum trabeum (strain ATCC 11539 / FP-39264 / Madison 617)</name>
    <name type="common">Brown rot fungus</name>
    <dbReference type="NCBI Taxonomy" id="670483"/>
    <lineage>
        <taxon>Eukaryota</taxon>
        <taxon>Fungi</taxon>
        <taxon>Dikarya</taxon>
        <taxon>Basidiomycota</taxon>
        <taxon>Agaricomycotina</taxon>
        <taxon>Agaricomycetes</taxon>
        <taxon>Gloeophyllales</taxon>
        <taxon>Gloeophyllaceae</taxon>
        <taxon>Gloeophyllum</taxon>
    </lineage>
</organism>
<accession>S7PX03</accession>
<dbReference type="InterPro" id="IPR011009">
    <property type="entry name" value="Kinase-like_dom_sf"/>
</dbReference>
<dbReference type="InterPro" id="IPR051678">
    <property type="entry name" value="AGP_Transferase"/>
</dbReference>
<dbReference type="EMBL" id="KB469308">
    <property type="protein sequence ID" value="EPQ52151.1"/>
    <property type="molecule type" value="Genomic_DNA"/>
</dbReference>
<feature type="domain" description="Aminoglycoside phosphotransferase" evidence="1">
    <location>
        <begin position="25"/>
        <end position="276"/>
    </location>
</feature>
<dbReference type="AlphaFoldDB" id="S7PX03"/>
<dbReference type="Proteomes" id="UP000030669">
    <property type="component" value="Unassembled WGS sequence"/>
</dbReference>
<evidence type="ECO:0000259" key="1">
    <source>
        <dbReference type="Pfam" id="PF01636"/>
    </source>
</evidence>
<dbReference type="InterPro" id="IPR002575">
    <property type="entry name" value="Aminoglycoside_PTrfase"/>
</dbReference>
<dbReference type="Gene3D" id="3.90.1200.10">
    <property type="match status" value="1"/>
</dbReference>
<keyword evidence="3" id="KW-1185">Reference proteome</keyword>
<dbReference type="KEGG" id="gtr:GLOTRDRAFT_132269"/>
<proteinExistence type="predicted"/>
<evidence type="ECO:0000313" key="3">
    <source>
        <dbReference type="Proteomes" id="UP000030669"/>
    </source>
</evidence>
<reference evidence="2 3" key="1">
    <citation type="journal article" date="2012" name="Science">
        <title>The Paleozoic origin of enzymatic lignin decomposition reconstructed from 31 fungal genomes.</title>
        <authorList>
            <person name="Floudas D."/>
            <person name="Binder M."/>
            <person name="Riley R."/>
            <person name="Barry K."/>
            <person name="Blanchette R.A."/>
            <person name="Henrissat B."/>
            <person name="Martinez A.T."/>
            <person name="Otillar R."/>
            <person name="Spatafora J.W."/>
            <person name="Yadav J.S."/>
            <person name="Aerts A."/>
            <person name="Benoit I."/>
            <person name="Boyd A."/>
            <person name="Carlson A."/>
            <person name="Copeland A."/>
            <person name="Coutinho P.M."/>
            <person name="de Vries R.P."/>
            <person name="Ferreira P."/>
            <person name="Findley K."/>
            <person name="Foster B."/>
            <person name="Gaskell J."/>
            <person name="Glotzer D."/>
            <person name="Gorecki P."/>
            <person name="Heitman J."/>
            <person name="Hesse C."/>
            <person name="Hori C."/>
            <person name="Igarashi K."/>
            <person name="Jurgens J.A."/>
            <person name="Kallen N."/>
            <person name="Kersten P."/>
            <person name="Kohler A."/>
            <person name="Kuees U."/>
            <person name="Kumar T.K.A."/>
            <person name="Kuo A."/>
            <person name="LaButti K."/>
            <person name="Larrondo L.F."/>
            <person name="Lindquist E."/>
            <person name="Ling A."/>
            <person name="Lombard V."/>
            <person name="Lucas S."/>
            <person name="Lundell T."/>
            <person name="Martin R."/>
            <person name="McLaughlin D.J."/>
            <person name="Morgenstern I."/>
            <person name="Morin E."/>
            <person name="Murat C."/>
            <person name="Nagy L.G."/>
            <person name="Nolan M."/>
            <person name="Ohm R.A."/>
            <person name="Patyshakuliyeva A."/>
            <person name="Rokas A."/>
            <person name="Ruiz-Duenas F.J."/>
            <person name="Sabat G."/>
            <person name="Salamov A."/>
            <person name="Samejima M."/>
            <person name="Schmutz J."/>
            <person name="Slot J.C."/>
            <person name="St John F."/>
            <person name="Stenlid J."/>
            <person name="Sun H."/>
            <person name="Sun S."/>
            <person name="Syed K."/>
            <person name="Tsang A."/>
            <person name="Wiebenga A."/>
            <person name="Young D."/>
            <person name="Pisabarro A."/>
            <person name="Eastwood D.C."/>
            <person name="Martin F."/>
            <person name="Cullen D."/>
            <person name="Grigoriev I.V."/>
            <person name="Hibbett D.S."/>
        </authorList>
    </citation>
    <scope>NUCLEOTIDE SEQUENCE [LARGE SCALE GENOMIC DNA]</scope>
    <source>
        <strain evidence="2 3">ATCC 11539</strain>
    </source>
</reference>
<dbReference type="GeneID" id="19302462"/>
<evidence type="ECO:0000313" key="2">
    <source>
        <dbReference type="EMBL" id="EPQ52151.1"/>
    </source>
</evidence>
<dbReference type="Pfam" id="PF01636">
    <property type="entry name" value="APH"/>
    <property type="match status" value="1"/>
</dbReference>
<name>S7PX03_GLOTA</name>
<gene>
    <name evidence="2" type="ORF">GLOTRDRAFT_132269</name>
</gene>
<dbReference type="PANTHER" id="PTHR21310:SF13">
    <property type="entry name" value="AMINOGLYCOSIDE PHOSPHOTRANSFERASE DOMAIN-CONTAINING PROTEIN"/>
    <property type="match status" value="1"/>
</dbReference>
<dbReference type="OrthoDB" id="10003767at2759"/>
<dbReference type="Gene3D" id="3.30.200.20">
    <property type="entry name" value="Phosphorylase Kinase, domain 1"/>
    <property type="match status" value="1"/>
</dbReference>
<dbReference type="RefSeq" id="XP_007869337.1">
    <property type="nucleotide sequence ID" value="XM_007871146.1"/>
</dbReference>
<sequence length="356" mass="40407">MEIREDVLAERLGKRLSDNVQEIQEHVQGSHHKTFMATLGSGEQRFVRVHFPELKRFGAGISPKNKMPSEIATIKYIRKYTQIPAPDVLGYDADEDGGVGGEWMVMEYVRGTPLIMAWAAMSDDQRRQVTKHVADIWAQLLRLRFSHIGSLQEDGKGDFFVGPLTRLPSNNSRDIGPPDPSQCGPFDNPKEWLLAIAARQLDFSRDAPRSSEQLANIEELVEELRSNPELDEAGGMEISSIALQHIDMNVSNILVDDADPTRIVAVIDWEGARTVPLWAIQPRFFQHLQEASDEEVRDLQLLTCRAVGEREPLWLRAMGDEGQKLRRWLRGAEDSPWRFDEADYESIDRRLQGLIA</sequence>
<dbReference type="PANTHER" id="PTHR21310">
    <property type="entry name" value="AMINOGLYCOSIDE PHOSPHOTRANSFERASE-RELATED-RELATED"/>
    <property type="match status" value="1"/>
</dbReference>
<dbReference type="SUPFAM" id="SSF56112">
    <property type="entry name" value="Protein kinase-like (PK-like)"/>
    <property type="match status" value="1"/>
</dbReference>